<accession>A0A1C6K6J0</accession>
<protein>
    <submittedName>
        <fullName evidence="11">Cell division protein DivIB</fullName>
    </submittedName>
</protein>
<keyword evidence="7" id="KW-0131">Cell cycle</keyword>
<feature type="domain" description="POTRA" evidence="10">
    <location>
        <begin position="112"/>
        <end position="182"/>
    </location>
</feature>
<sequence>MKKQDKKNRAPSPADRLDRLAGSSPPKKRQPVVPAGAQKRKSAKPRPAPVFDDTPGRDRAREKSMSLEREKRKREAAQRRQQKRKKKLVFRFALLFVFVLVVGLTMCITVFFNIEKLQFKGSITAYTAEEVVAASGVEVGENLFRLNTDKIAETLYRRFPLLDDIQVKRVLPSTLQISAKDAAATMAVQTESGYILLSASGRIIQTAAPQAPDGVHVVAGVKVAGVEVGAKLSFDDDEKYQLLQKLQQSIKKYQLEDVRLIDLSDTANITIQVGEFYKVKLGSDYQLDYKVQMVKEVLAQKNLALQRTILDASIPGKVTAKADTTPVEEAPAPEQPAEDSGDGGDSGDQQPAADAGEQPSTGGEPAADGSADTAAQAPAEQPGGE</sequence>
<evidence type="ECO:0000256" key="9">
    <source>
        <dbReference type="SAM" id="Phobius"/>
    </source>
</evidence>
<keyword evidence="6 9" id="KW-0472">Membrane</keyword>
<evidence type="ECO:0000256" key="2">
    <source>
        <dbReference type="ARBA" id="ARBA00022475"/>
    </source>
</evidence>
<feature type="compositionally biased region" description="Low complexity" evidence="8">
    <location>
        <begin position="322"/>
        <end position="332"/>
    </location>
</feature>
<evidence type="ECO:0000256" key="7">
    <source>
        <dbReference type="ARBA" id="ARBA00023306"/>
    </source>
</evidence>
<keyword evidence="5 9" id="KW-1133">Transmembrane helix</keyword>
<dbReference type="AlphaFoldDB" id="A0A1C6K6J0"/>
<dbReference type="InterPro" id="IPR013685">
    <property type="entry name" value="POTRA_FtsQ_type"/>
</dbReference>
<keyword evidence="3 11" id="KW-0132">Cell division</keyword>
<dbReference type="GO" id="GO:0051301">
    <property type="term" value="P:cell division"/>
    <property type="evidence" value="ECO:0007669"/>
    <property type="project" value="UniProtKB-KW"/>
</dbReference>
<organism evidence="11">
    <name type="scientific">uncultured Anaerotruncus sp</name>
    <dbReference type="NCBI Taxonomy" id="905011"/>
    <lineage>
        <taxon>Bacteria</taxon>
        <taxon>Bacillati</taxon>
        <taxon>Bacillota</taxon>
        <taxon>Clostridia</taxon>
        <taxon>Eubacteriales</taxon>
        <taxon>Oscillospiraceae</taxon>
        <taxon>Anaerotruncus</taxon>
        <taxon>environmental samples</taxon>
    </lineage>
</organism>
<dbReference type="PANTHER" id="PTHR37820:SF1">
    <property type="entry name" value="CELL DIVISION PROTEIN FTSQ"/>
    <property type="match status" value="1"/>
</dbReference>
<feature type="compositionally biased region" description="Low complexity" evidence="8">
    <location>
        <begin position="365"/>
        <end position="379"/>
    </location>
</feature>
<feature type="compositionally biased region" description="Basic and acidic residues" evidence="8">
    <location>
        <begin position="54"/>
        <end position="78"/>
    </location>
</feature>
<evidence type="ECO:0000313" key="11">
    <source>
        <dbReference type="EMBL" id="SCJ89807.1"/>
    </source>
</evidence>
<feature type="transmembrane region" description="Helical" evidence="9">
    <location>
        <begin position="88"/>
        <end position="112"/>
    </location>
</feature>
<feature type="region of interest" description="Disordered" evidence="8">
    <location>
        <begin position="320"/>
        <end position="385"/>
    </location>
</feature>
<keyword evidence="2" id="KW-1003">Cell membrane</keyword>
<keyword evidence="4 9" id="KW-0812">Transmembrane</keyword>
<dbReference type="PANTHER" id="PTHR37820">
    <property type="entry name" value="CELL DIVISION PROTEIN DIVIB"/>
    <property type="match status" value="1"/>
</dbReference>
<dbReference type="Pfam" id="PF08478">
    <property type="entry name" value="POTRA_1"/>
    <property type="match status" value="1"/>
</dbReference>
<gene>
    <name evidence="11" type="primary">divIB</name>
    <name evidence="11" type="ORF">SAMEA3545359_02677</name>
</gene>
<evidence type="ECO:0000256" key="3">
    <source>
        <dbReference type="ARBA" id="ARBA00022618"/>
    </source>
</evidence>
<name>A0A1C6K6J0_9FIRM</name>
<dbReference type="InterPro" id="IPR034746">
    <property type="entry name" value="POTRA"/>
</dbReference>
<evidence type="ECO:0000259" key="10">
    <source>
        <dbReference type="PROSITE" id="PS51779"/>
    </source>
</evidence>
<feature type="compositionally biased region" description="Low complexity" evidence="8">
    <location>
        <begin position="347"/>
        <end position="356"/>
    </location>
</feature>
<dbReference type="EMBL" id="FMHG01000003">
    <property type="protein sequence ID" value="SCJ89807.1"/>
    <property type="molecule type" value="Genomic_DNA"/>
</dbReference>
<comment type="subcellular location">
    <subcellularLocation>
        <location evidence="1">Membrane</location>
    </subcellularLocation>
</comment>
<evidence type="ECO:0000256" key="5">
    <source>
        <dbReference type="ARBA" id="ARBA00022989"/>
    </source>
</evidence>
<proteinExistence type="predicted"/>
<evidence type="ECO:0000256" key="1">
    <source>
        <dbReference type="ARBA" id="ARBA00004370"/>
    </source>
</evidence>
<evidence type="ECO:0000256" key="4">
    <source>
        <dbReference type="ARBA" id="ARBA00022692"/>
    </source>
</evidence>
<evidence type="ECO:0000256" key="8">
    <source>
        <dbReference type="SAM" id="MobiDB-lite"/>
    </source>
</evidence>
<dbReference type="InterPro" id="IPR050487">
    <property type="entry name" value="FtsQ_DivIB"/>
</dbReference>
<dbReference type="PROSITE" id="PS51779">
    <property type="entry name" value="POTRA"/>
    <property type="match status" value="1"/>
</dbReference>
<dbReference type="Gene3D" id="3.10.20.310">
    <property type="entry name" value="membrane protein fhac"/>
    <property type="match status" value="1"/>
</dbReference>
<feature type="region of interest" description="Disordered" evidence="8">
    <location>
        <begin position="1"/>
        <end position="79"/>
    </location>
</feature>
<evidence type="ECO:0000256" key="6">
    <source>
        <dbReference type="ARBA" id="ARBA00023136"/>
    </source>
</evidence>
<dbReference type="GO" id="GO:0005886">
    <property type="term" value="C:plasma membrane"/>
    <property type="evidence" value="ECO:0007669"/>
    <property type="project" value="TreeGrafter"/>
</dbReference>
<reference evidence="11" key="1">
    <citation type="submission" date="2015-09" db="EMBL/GenBank/DDBJ databases">
        <authorList>
            <consortium name="Pathogen Informatics"/>
        </authorList>
    </citation>
    <scope>NUCLEOTIDE SEQUENCE</scope>
    <source>
        <strain evidence="11">2789STDY5834896</strain>
    </source>
</reference>